<keyword evidence="3" id="KW-1185">Reference proteome</keyword>
<feature type="region of interest" description="Disordered" evidence="1">
    <location>
        <begin position="1"/>
        <end position="29"/>
    </location>
</feature>
<comment type="caution">
    <text evidence="2">The sequence shown here is derived from an EMBL/GenBank/DDBJ whole genome shotgun (WGS) entry which is preliminary data.</text>
</comment>
<feature type="compositionally biased region" description="Polar residues" evidence="1">
    <location>
        <begin position="146"/>
        <end position="156"/>
    </location>
</feature>
<feature type="compositionally biased region" description="Polar residues" evidence="1">
    <location>
        <begin position="168"/>
        <end position="180"/>
    </location>
</feature>
<evidence type="ECO:0000313" key="2">
    <source>
        <dbReference type="EMBL" id="OAP53970.1"/>
    </source>
</evidence>
<dbReference type="RefSeq" id="XP_018687337.1">
    <property type="nucleotide sequence ID" value="XM_018843354.1"/>
</dbReference>
<gene>
    <name evidence="2" type="ORF">AYL99_11850</name>
</gene>
<dbReference type="AlphaFoldDB" id="A0A178Z2H7"/>
<dbReference type="GO" id="GO:0005783">
    <property type="term" value="C:endoplasmic reticulum"/>
    <property type="evidence" value="ECO:0007669"/>
    <property type="project" value="TreeGrafter"/>
</dbReference>
<feature type="compositionally biased region" description="Low complexity" evidence="1">
    <location>
        <begin position="181"/>
        <end position="212"/>
    </location>
</feature>
<dbReference type="GO" id="GO:0036149">
    <property type="term" value="P:phosphatidylinositol acyl-chain remodeling"/>
    <property type="evidence" value="ECO:0007669"/>
    <property type="project" value="TreeGrafter"/>
</dbReference>
<dbReference type="EMBL" id="LVYI01000017">
    <property type="protein sequence ID" value="OAP53970.1"/>
    <property type="molecule type" value="Genomic_DNA"/>
</dbReference>
<feature type="region of interest" description="Disordered" evidence="1">
    <location>
        <begin position="290"/>
        <end position="329"/>
    </location>
</feature>
<name>A0A178Z2H7_9EURO</name>
<proteinExistence type="predicted"/>
<dbReference type="GeneID" id="30016017"/>
<dbReference type="PANTHER" id="PTHR10983:SF16">
    <property type="entry name" value="LYSOCARDIOLIPIN ACYLTRANSFERASE 1"/>
    <property type="match status" value="1"/>
</dbReference>
<evidence type="ECO:0000256" key="1">
    <source>
        <dbReference type="SAM" id="MobiDB-lite"/>
    </source>
</evidence>
<dbReference type="OrthoDB" id="189226at2759"/>
<feature type="compositionally biased region" description="Basic and acidic residues" evidence="1">
    <location>
        <begin position="312"/>
        <end position="329"/>
    </location>
</feature>
<evidence type="ECO:0000313" key="3">
    <source>
        <dbReference type="Proteomes" id="UP000078343"/>
    </source>
</evidence>
<dbReference type="PANTHER" id="PTHR10983">
    <property type="entry name" value="1-ACYLGLYCEROL-3-PHOSPHATE ACYLTRANSFERASE-RELATED"/>
    <property type="match status" value="1"/>
</dbReference>
<sequence length="389" mass="41939">MASALQRLNKPTDPISADSAKKNNIPDTSHVLLPRSTGIEFCPEELEDTVESLYDCTIAYEEVSRGQYAQDIFTLKAGYSEGQTPKPVSTRWRPSTVDETPPHNVTAFELWLRARWGENDVMTEALVEKTPVKLEPGPGKRPPATQDASKTTTHGQKTAAVGAAATSHPAQNASTGVSISAATKKPATLTTATHTSKKPAPLAPAKSATPASNQSRHKHHIESSSYQAAVIVVLDHLQDCKPGVLANPAPTQKSEITTKAANAAAAVLPWNKTNTPTAPRRHWRSLAHRTDQAQIPRNPHTCPHPPPPPRRTGGDEGKDKQTDDDEQRHWAVEVEDLRRGFKEMNSLSAHICEKMNSPGLCNSGSVAAVLSPASSHAIRSLLSGTHRVC</sequence>
<organism evidence="2 3">
    <name type="scientific">Fonsecaea erecta</name>
    <dbReference type="NCBI Taxonomy" id="1367422"/>
    <lineage>
        <taxon>Eukaryota</taxon>
        <taxon>Fungi</taxon>
        <taxon>Dikarya</taxon>
        <taxon>Ascomycota</taxon>
        <taxon>Pezizomycotina</taxon>
        <taxon>Eurotiomycetes</taxon>
        <taxon>Chaetothyriomycetidae</taxon>
        <taxon>Chaetothyriales</taxon>
        <taxon>Herpotrichiellaceae</taxon>
        <taxon>Fonsecaea</taxon>
    </lineage>
</organism>
<feature type="region of interest" description="Disordered" evidence="1">
    <location>
        <begin position="128"/>
        <end position="223"/>
    </location>
</feature>
<dbReference type="GO" id="GO:0016746">
    <property type="term" value="F:acyltransferase activity"/>
    <property type="evidence" value="ECO:0007669"/>
    <property type="project" value="TreeGrafter"/>
</dbReference>
<accession>A0A178Z2H7</accession>
<dbReference type="STRING" id="1367422.A0A178Z2H7"/>
<protein>
    <submittedName>
        <fullName evidence="2">Uncharacterized protein</fullName>
    </submittedName>
</protein>
<dbReference type="Proteomes" id="UP000078343">
    <property type="component" value="Unassembled WGS sequence"/>
</dbReference>
<reference evidence="2 3" key="1">
    <citation type="submission" date="2016-04" db="EMBL/GenBank/DDBJ databases">
        <title>Draft genome of Fonsecaea erecta CBS 125763.</title>
        <authorList>
            <person name="Weiss V.A."/>
            <person name="Vicente V.A."/>
            <person name="Raittz R.T."/>
            <person name="Moreno L.F."/>
            <person name="De Souza E.M."/>
            <person name="Pedrosa F.O."/>
            <person name="Steffens M.B."/>
            <person name="Faoro H."/>
            <person name="Tadra-Sfeir M.Z."/>
            <person name="Najafzadeh M.J."/>
            <person name="Felipe M.S."/>
            <person name="Teixeira M."/>
            <person name="Sun J."/>
            <person name="Xi L."/>
            <person name="Gomes R."/>
            <person name="De Azevedo C.M."/>
            <person name="Salgado C.G."/>
            <person name="Da Silva M.B."/>
            <person name="Nascimento M.F."/>
            <person name="Queiroz-Telles F."/>
            <person name="Attili D.S."/>
            <person name="Gorbushina A."/>
        </authorList>
    </citation>
    <scope>NUCLEOTIDE SEQUENCE [LARGE SCALE GENOMIC DNA]</scope>
    <source>
        <strain evidence="2 3">CBS 125763</strain>
    </source>
</reference>